<comment type="caution">
    <text evidence="2">The sequence shown here is derived from an EMBL/GenBank/DDBJ whole genome shotgun (WGS) entry which is preliminary data.</text>
</comment>
<keyword evidence="3" id="KW-1185">Reference proteome</keyword>
<reference evidence="2 3" key="1">
    <citation type="submission" date="2022-12" db="EMBL/GenBank/DDBJ databases">
        <title>Chromosome-level genome of Tegillarca granosa.</title>
        <authorList>
            <person name="Kim J."/>
        </authorList>
    </citation>
    <scope>NUCLEOTIDE SEQUENCE [LARGE SCALE GENOMIC DNA]</scope>
    <source>
        <strain evidence="2">Teg-2019</strain>
        <tissue evidence="2">Adductor muscle</tissue>
    </source>
</reference>
<protein>
    <submittedName>
        <fullName evidence="2">Uncharacterized protein</fullName>
    </submittedName>
</protein>
<dbReference type="EMBL" id="JARBDR010000919">
    <property type="protein sequence ID" value="KAJ8300540.1"/>
    <property type="molecule type" value="Genomic_DNA"/>
</dbReference>
<gene>
    <name evidence="2" type="ORF">KUTeg_022059</name>
</gene>
<feature type="region of interest" description="Disordered" evidence="1">
    <location>
        <begin position="1"/>
        <end position="35"/>
    </location>
</feature>
<dbReference type="Proteomes" id="UP001217089">
    <property type="component" value="Unassembled WGS sequence"/>
</dbReference>
<evidence type="ECO:0000256" key="1">
    <source>
        <dbReference type="SAM" id="MobiDB-lite"/>
    </source>
</evidence>
<evidence type="ECO:0000313" key="2">
    <source>
        <dbReference type="EMBL" id="KAJ8300540.1"/>
    </source>
</evidence>
<sequence length="363" mass="41533">MEFSGTVKLDLRTKGVKKKKKKSYGQPNGQKMENPTISSFKLLVKMEEDNLESGTSSSESLLCERFCKVARRISSLESSVSSSELSESSLSPTYSSSELSENCSKSLSSALAASLFLPLSYVSTAVSKWPKTVVLDFQTPLLVPVYTLWYVYRNTTNCTEYKIFLQKINHIMVVTIKQNNAFIKPSVYDIKKEEEKNISPTKITGLWNIMFITDITAQFITWVQQNVTVQKITETQNITKPSSENITERAHSIMQSKMSTQSNLSQQHRITNITVRRKTILSILYFRASFILTSNRASDDNTPFQFSRQWFLNIDITAWRRSLEGVPDFDIGQLKLYLTDSRNKTFDKEGMRAYKALKAFKYF</sequence>
<organism evidence="2 3">
    <name type="scientific">Tegillarca granosa</name>
    <name type="common">Malaysian cockle</name>
    <name type="synonym">Anadara granosa</name>
    <dbReference type="NCBI Taxonomy" id="220873"/>
    <lineage>
        <taxon>Eukaryota</taxon>
        <taxon>Metazoa</taxon>
        <taxon>Spiralia</taxon>
        <taxon>Lophotrochozoa</taxon>
        <taxon>Mollusca</taxon>
        <taxon>Bivalvia</taxon>
        <taxon>Autobranchia</taxon>
        <taxon>Pteriomorphia</taxon>
        <taxon>Arcoida</taxon>
        <taxon>Arcoidea</taxon>
        <taxon>Arcidae</taxon>
        <taxon>Tegillarca</taxon>
    </lineage>
</organism>
<feature type="compositionally biased region" description="Polar residues" evidence="1">
    <location>
        <begin position="25"/>
        <end position="35"/>
    </location>
</feature>
<evidence type="ECO:0000313" key="3">
    <source>
        <dbReference type="Proteomes" id="UP001217089"/>
    </source>
</evidence>
<accession>A0ABQ9EAP2</accession>
<feature type="compositionally biased region" description="Basic residues" evidence="1">
    <location>
        <begin position="14"/>
        <end position="23"/>
    </location>
</feature>
<name>A0ABQ9EAP2_TEGGR</name>
<proteinExistence type="predicted"/>